<evidence type="ECO:0000313" key="2">
    <source>
        <dbReference type="EMBL" id="SDL83054.1"/>
    </source>
</evidence>
<sequence>MTALTACAGAAAAVTCVLRILPIAPGPGTRLPAGVRSLAGERGVGGAGRCGRVRCAGLRDPGFPRRGSADRPGAWRIRGVALPMVAGAISVAVLGAVW</sequence>
<reference evidence="3" key="1">
    <citation type="submission" date="2016-10" db="EMBL/GenBank/DDBJ databases">
        <authorList>
            <person name="Varghese N."/>
            <person name="Submissions S."/>
        </authorList>
    </citation>
    <scope>NUCLEOTIDE SEQUENCE [LARGE SCALE GENOMIC DNA]</scope>
    <source>
        <strain evidence="3">DSM 45419</strain>
    </source>
</reference>
<keyword evidence="1" id="KW-1133">Transmembrane helix</keyword>
<keyword evidence="1" id="KW-0472">Membrane</keyword>
<evidence type="ECO:0000313" key="3">
    <source>
        <dbReference type="Proteomes" id="UP000198680"/>
    </source>
</evidence>
<dbReference type="EMBL" id="FNHE01000002">
    <property type="protein sequence ID" value="SDL83054.1"/>
    <property type="molecule type" value="Genomic_DNA"/>
</dbReference>
<accession>A0A1G9N9D5</accession>
<keyword evidence="3" id="KW-1185">Reference proteome</keyword>
<dbReference type="AlphaFoldDB" id="A0A1G9N9D5"/>
<keyword evidence="1" id="KW-0812">Transmembrane</keyword>
<dbReference type="Proteomes" id="UP000198680">
    <property type="component" value="Unassembled WGS sequence"/>
</dbReference>
<name>A0A1G9N9D5_9ACTN</name>
<protein>
    <submittedName>
        <fullName evidence="2">Uncharacterized protein</fullName>
    </submittedName>
</protein>
<evidence type="ECO:0000256" key="1">
    <source>
        <dbReference type="SAM" id="Phobius"/>
    </source>
</evidence>
<proteinExistence type="predicted"/>
<gene>
    <name evidence="2" type="ORF">SAMN05660642_00944</name>
</gene>
<feature type="transmembrane region" description="Helical" evidence="1">
    <location>
        <begin position="75"/>
        <end position="97"/>
    </location>
</feature>
<organism evidence="2 3">
    <name type="scientific">Geodermatophilus siccatus</name>
    <dbReference type="NCBI Taxonomy" id="1137991"/>
    <lineage>
        <taxon>Bacteria</taxon>
        <taxon>Bacillati</taxon>
        <taxon>Actinomycetota</taxon>
        <taxon>Actinomycetes</taxon>
        <taxon>Geodermatophilales</taxon>
        <taxon>Geodermatophilaceae</taxon>
        <taxon>Geodermatophilus</taxon>
    </lineage>
</organism>